<proteinExistence type="predicted"/>
<evidence type="ECO:0000313" key="1">
    <source>
        <dbReference type="EMBL" id="SFV81100.1"/>
    </source>
</evidence>
<gene>
    <name evidence="1" type="ORF">MNB_SUP05-6-224</name>
    <name evidence="2" type="ORF">MNB_SUP05-7-760</name>
</gene>
<sequence length="156" mass="17732">MLKKLVKFLENNHPDSNVNDYLDAKYLQLTPPQLKQIADALNSGELQIKPASSCSADRFVFHFGGTIILVQKDTTDSSAVYQAELSWETDFLAIHSTRSKGKGFYFIAFEFDDDYQVTLKETDKLLEDQVRNEEQNQELIDKAMPVLKGFMSAISE</sequence>
<dbReference type="AlphaFoldDB" id="A0A1W1DIH2"/>
<reference evidence="1" key="1">
    <citation type="submission" date="2016-10" db="EMBL/GenBank/DDBJ databases">
        <authorList>
            <person name="de Groot N.N."/>
        </authorList>
    </citation>
    <scope>NUCLEOTIDE SEQUENCE</scope>
</reference>
<protein>
    <submittedName>
        <fullName evidence="1">Uncharacterized protein</fullName>
    </submittedName>
</protein>
<dbReference type="EMBL" id="FPHV01000045">
    <property type="protein sequence ID" value="SFV81100.1"/>
    <property type="molecule type" value="Genomic_DNA"/>
</dbReference>
<name>A0A1W1DIH2_9ZZZZ</name>
<evidence type="ECO:0000313" key="2">
    <source>
        <dbReference type="EMBL" id="SFV84533.1"/>
    </source>
</evidence>
<accession>A0A1W1DIH2</accession>
<dbReference type="EMBL" id="FPHW01000143">
    <property type="protein sequence ID" value="SFV84533.1"/>
    <property type="molecule type" value="Genomic_DNA"/>
</dbReference>
<organism evidence="1">
    <name type="scientific">hydrothermal vent metagenome</name>
    <dbReference type="NCBI Taxonomy" id="652676"/>
    <lineage>
        <taxon>unclassified sequences</taxon>
        <taxon>metagenomes</taxon>
        <taxon>ecological metagenomes</taxon>
    </lineage>
</organism>